<dbReference type="Pfam" id="PF07955">
    <property type="entry name" value="DUF1687"/>
    <property type="match status" value="1"/>
</dbReference>
<evidence type="ECO:0000256" key="7">
    <source>
        <dbReference type="SAM" id="MobiDB-lite"/>
    </source>
</evidence>
<feature type="region of interest" description="Disordered" evidence="7">
    <location>
        <begin position="85"/>
        <end position="106"/>
    </location>
</feature>
<evidence type="ECO:0000256" key="2">
    <source>
        <dbReference type="ARBA" id="ARBA00004173"/>
    </source>
</evidence>
<comment type="caution">
    <text evidence="8">The sequence shown here is derived from an EMBL/GenBank/DDBJ whole genome shotgun (WGS) entry which is preliminary data.</text>
</comment>
<dbReference type="InterPro" id="IPR036249">
    <property type="entry name" value="Thioredoxin-like_sf"/>
</dbReference>
<keyword evidence="9" id="KW-1185">Reference proteome</keyword>
<dbReference type="Proteomes" id="UP001437256">
    <property type="component" value="Unassembled WGS sequence"/>
</dbReference>
<name>A0ABR3A3T5_9AGAR</name>
<dbReference type="PANTHER" id="PTHR28071:SF1">
    <property type="entry name" value="REDOX PROTEIN FMP46, MITOCHONDRIAL-RELATED"/>
    <property type="match status" value="1"/>
</dbReference>
<proteinExistence type="inferred from homology"/>
<dbReference type="InterPro" id="IPR012882">
    <property type="entry name" value="Fmp46"/>
</dbReference>
<keyword evidence="4" id="KW-0809">Transit peptide</keyword>
<keyword evidence="5" id="KW-0560">Oxidoreductase</keyword>
<organism evidence="8 9">
    <name type="scientific">Marasmius tenuissimus</name>
    <dbReference type="NCBI Taxonomy" id="585030"/>
    <lineage>
        <taxon>Eukaryota</taxon>
        <taxon>Fungi</taxon>
        <taxon>Dikarya</taxon>
        <taxon>Basidiomycota</taxon>
        <taxon>Agaricomycotina</taxon>
        <taxon>Agaricomycetes</taxon>
        <taxon>Agaricomycetidae</taxon>
        <taxon>Agaricales</taxon>
        <taxon>Marasmiineae</taxon>
        <taxon>Marasmiaceae</taxon>
        <taxon>Marasmius</taxon>
    </lineage>
</organism>
<dbReference type="EMBL" id="JBBXMP010000019">
    <property type="protein sequence ID" value="KAL0068308.1"/>
    <property type="molecule type" value="Genomic_DNA"/>
</dbReference>
<dbReference type="Gene3D" id="3.40.30.10">
    <property type="entry name" value="Glutaredoxin"/>
    <property type="match status" value="1"/>
</dbReference>
<keyword evidence="6" id="KW-0496">Mitochondrion</keyword>
<evidence type="ECO:0000256" key="3">
    <source>
        <dbReference type="ARBA" id="ARBA00009734"/>
    </source>
</evidence>
<feature type="compositionally biased region" description="Basic and acidic residues" evidence="7">
    <location>
        <begin position="145"/>
        <end position="162"/>
    </location>
</feature>
<evidence type="ECO:0000313" key="8">
    <source>
        <dbReference type="EMBL" id="KAL0068308.1"/>
    </source>
</evidence>
<dbReference type="SUPFAM" id="SSF52833">
    <property type="entry name" value="Thioredoxin-like"/>
    <property type="match status" value="1"/>
</dbReference>
<evidence type="ECO:0000313" key="9">
    <source>
        <dbReference type="Proteomes" id="UP001437256"/>
    </source>
</evidence>
<evidence type="ECO:0000256" key="5">
    <source>
        <dbReference type="ARBA" id="ARBA00023002"/>
    </source>
</evidence>
<comment type="function">
    <text evidence="1">Putative mitochondrial redox protein which could be involved in the reduction of small toxic molecules.</text>
</comment>
<comment type="subcellular location">
    <subcellularLocation>
        <location evidence="2">Mitochondrion</location>
    </subcellularLocation>
</comment>
<gene>
    <name evidence="8" type="ORF">AAF712_004695</name>
</gene>
<reference evidence="8 9" key="1">
    <citation type="submission" date="2024-05" db="EMBL/GenBank/DDBJ databases">
        <title>A draft genome resource for the thread blight pathogen Marasmius tenuissimus strain MS-2.</title>
        <authorList>
            <person name="Yulfo-Soto G.E."/>
            <person name="Baruah I.K."/>
            <person name="Amoako-Attah I."/>
            <person name="Bukari Y."/>
            <person name="Meinhardt L.W."/>
            <person name="Bailey B.A."/>
            <person name="Cohen S.P."/>
        </authorList>
    </citation>
    <scope>NUCLEOTIDE SEQUENCE [LARGE SCALE GENOMIC DNA]</scope>
    <source>
        <strain evidence="8 9">MS-2</strain>
    </source>
</reference>
<feature type="region of interest" description="Disordered" evidence="7">
    <location>
        <begin position="142"/>
        <end position="162"/>
    </location>
</feature>
<dbReference type="PANTHER" id="PTHR28071">
    <property type="entry name" value="REDOX PROTEIN FMP46, MITOCHONDRIAL-RELATED"/>
    <property type="match status" value="1"/>
</dbReference>
<evidence type="ECO:0000256" key="1">
    <source>
        <dbReference type="ARBA" id="ARBA00002963"/>
    </source>
</evidence>
<evidence type="ECO:0008006" key="10">
    <source>
        <dbReference type="Google" id="ProtNLM"/>
    </source>
</evidence>
<sequence>MFSAFRRVVPEISIFHNPSSPPSSKALSLLRAAISGPYPATNSNNPPLDFKLEVIEAPPTADQLQTILSFTSQDSSASSLFLSAHPSSPFASASNSPSLSKITETGSKNPNALKWPIVVDWTAGRACVGDVECVKGMIEQVRKKRDGEVKDEEVDKPKGWFS</sequence>
<comment type="similarity">
    <text evidence="3">Belongs to the FMP46 family.</text>
</comment>
<protein>
    <recommendedName>
        <fullName evidence="10">Thioredoxin-like protein</fullName>
    </recommendedName>
</protein>
<evidence type="ECO:0000256" key="6">
    <source>
        <dbReference type="ARBA" id="ARBA00023128"/>
    </source>
</evidence>
<evidence type="ECO:0000256" key="4">
    <source>
        <dbReference type="ARBA" id="ARBA00022946"/>
    </source>
</evidence>
<accession>A0ABR3A3T5</accession>
<feature type="compositionally biased region" description="Low complexity" evidence="7">
    <location>
        <begin position="85"/>
        <end position="100"/>
    </location>
</feature>